<name>A0ACB1B0J4_MELEN</name>
<accession>A0ACB1B0J4</accession>
<dbReference type="Proteomes" id="UP001497535">
    <property type="component" value="Unassembled WGS sequence"/>
</dbReference>
<evidence type="ECO:0000313" key="2">
    <source>
        <dbReference type="Proteomes" id="UP001497535"/>
    </source>
</evidence>
<reference evidence="1" key="1">
    <citation type="submission" date="2023-11" db="EMBL/GenBank/DDBJ databases">
        <authorList>
            <person name="Poullet M."/>
        </authorList>
    </citation>
    <scope>NUCLEOTIDE SEQUENCE</scope>
    <source>
        <strain evidence="1">E1834</strain>
    </source>
</reference>
<protein>
    <submittedName>
        <fullName evidence="1">Uncharacterized protein</fullName>
    </submittedName>
</protein>
<proteinExistence type="predicted"/>
<dbReference type="EMBL" id="CAVMJV010000146">
    <property type="protein sequence ID" value="CAK5113396.1"/>
    <property type="molecule type" value="Genomic_DNA"/>
</dbReference>
<evidence type="ECO:0000313" key="1">
    <source>
        <dbReference type="EMBL" id="CAK5113396.1"/>
    </source>
</evidence>
<comment type="caution">
    <text evidence="1">The sequence shown here is derived from an EMBL/GenBank/DDBJ whole genome shotgun (WGS) entry which is preliminary data.</text>
</comment>
<organism evidence="1 2">
    <name type="scientific">Meloidogyne enterolobii</name>
    <name type="common">Root-knot nematode worm</name>
    <name type="synonym">Meloidogyne mayaguensis</name>
    <dbReference type="NCBI Taxonomy" id="390850"/>
    <lineage>
        <taxon>Eukaryota</taxon>
        <taxon>Metazoa</taxon>
        <taxon>Ecdysozoa</taxon>
        <taxon>Nematoda</taxon>
        <taxon>Chromadorea</taxon>
        <taxon>Rhabditida</taxon>
        <taxon>Tylenchina</taxon>
        <taxon>Tylenchomorpha</taxon>
        <taxon>Tylenchoidea</taxon>
        <taxon>Meloidogynidae</taxon>
        <taxon>Meloidogyninae</taxon>
        <taxon>Meloidogyne</taxon>
    </lineage>
</organism>
<sequence>MYPNISPYYPHCALICAILIVFFLFNFWQLQISFCFRDYLNEVRGSLKTKKYLIDSSFWHFN</sequence>
<keyword evidence="2" id="KW-1185">Reference proteome</keyword>
<gene>
    <name evidence="1" type="ORF">MENTE1834_LOCUS45117</name>
</gene>